<protein>
    <submittedName>
        <fullName evidence="2">ATP phosphoribosyltransferase regulatory subunit</fullName>
    </submittedName>
</protein>
<proteinExistence type="predicted"/>
<gene>
    <name evidence="2" type="primary">hisZ_13</name>
    <name evidence="2" type="ORF">SDC9_151455</name>
</gene>
<dbReference type="Gene3D" id="3.30.930.10">
    <property type="entry name" value="Bira Bifunctional Protein, Domain 2"/>
    <property type="match status" value="1"/>
</dbReference>
<name>A0A645ESP5_9ZZZZ</name>
<dbReference type="GO" id="GO:0016757">
    <property type="term" value="F:glycosyltransferase activity"/>
    <property type="evidence" value="ECO:0007669"/>
    <property type="project" value="UniProtKB-KW"/>
</dbReference>
<feature type="domain" description="Class II Histidinyl-tRNA synthetase (HisRS)-like catalytic core" evidence="1">
    <location>
        <begin position="2"/>
        <end position="104"/>
    </location>
</feature>
<reference evidence="2" key="1">
    <citation type="submission" date="2019-08" db="EMBL/GenBank/DDBJ databases">
        <authorList>
            <person name="Kucharzyk K."/>
            <person name="Murdoch R.W."/>
            <person name="Higgins S."/>
            <person name="Loffler F."/>
        </authorList>
    </citation>
    <scope>NUCLEOTIDE SEQUENCE</scope>
</reference>
<accession>A0A645ESP5</accession>
<comment type="caution">
    <text evidence="2">The sequence shown here is derived from an EMBL/GenBank/DDBJ whole genome shotgun (WGS) entry which is preliminary data.</text>
</comment>
<dbReference type="Pfam" id="PF13393">
    <property type="entry name" value="tRNA-synt_His"/>
    <property type="match status" value="1"/>
</dbReference>
<dbReference type="AlphaFoldDB" id="A0A645ESP5"/>
<dbReference type="InterPro" id="IPR041715">
    <property type="entry name" value="HisRS-like_core"/>
</dbReference>
<evidence type="ECO:0000259" key="1">
    <source>
        <dbReference type="Pfam" id="PF13393"/>
    </source>
</evidence>
<dbReference type="PANTHER" id="PTHR11476:SF7">
    <property type="entry name" value="HISTIDINE--TRNA LIGASE"/>
    <property type="match status" value="1"/>
</dbReference>
<evidence type="ECO:0000313" key="2">
    <source>
        <dbReference type="EMBL" id="MPN04219.1"/>
    </source>
</evidence>
<keyword evidence="2" id="KW-0808">Transferase</keyword>
<keyword evidence="2" id="KW-0328">Glycosyltransferase</keyword>
<dbReference type="SUPFAM" id="SSF55681">
    <property type="entry name" value="Class II aaRS and biotin synthetases"/>
    <property type="match status" value="1"/>
</dbReference>
<dbReference type="InterPro" id="IPR045864">
    <property type="entry name" value="aa-tRNA-synth_II/BPL/LPL"/>
</dbReference>
<dbReference type="EMBL" id="VSSQ01050148">
    <property type="protein sequence ID" value="MPN04219.1"/>
    <property type="molecule type" value="Genomic_DNA"/>
</dbReference>
<organism evidence="2">
    <name type="scientific">bioreactor metagenome</name>
    <dbReference type="NCBI Taxonomy" id="1076179"/>
    <lineage>
        <taxon>unclassified sequences</taxon>
        <taxon>metagenomes</taxon>
        <taxon>ecological metagenomes</taxon>
    </lineage>
</organism>
<dbReference type="PANTHER" id="PTHR11476">
    <property type="entry name" value="HISTIDYL-TRNA SYNTHETASE"/>
    <property type="match status" value="1"/>
</dbReference>
<sequence>MLATLYGSFDETLDSAKKLAVNDKMNEALKELENIHHVLKLSGAIDCINLDFSIVNDMNYYNGIIFQGYVEEIPSPILVGGSYDNLLKKLGKEANAIGYAIYMNLLEDYGEDTSHYDADILLLYDENTDVVKLTQQVNLFTQVGKSVCVQKNDSGNGHYAEILRMTEKGVETVG</sequence>